<reference evidence="5 6" key="1">
    <citation type="submission" date="2019-01" db="EMBL/GenBank/DDBJ databases">
        <title>Lujinxingia litoralis gen. nov., sp. nov. and Lujinxingia sediminis gen. nov., sp. nov., new members in the order Bradymonadales, isolated from coastal sediment.</title>
        <authorList>
            <person name="Li C.-M."/>
        </authorList>
    </citation>
    <scope>NUCLEOTIDE SEQUENCE [LARGE SCALE GENOMIC DNA]</scope>
    <source>
        <strain evidence="5 6">SEH01</strain>
    </source>
</reference>
<dbReference type="InterPro" id="IPR036986">
    <property type="entry name" value="S4_RNA-bd_sf"/>
</dbReference>
<dbReference type="Pfam" id="PF00849">
    <property type="entry name" value="PseudoU_synth_2"/>
    <property type="match status" value="1"/>
</dbReference>
<dbReference type="InterPro" id="IPR050188">
    <property type="entry name" value="RluA_PseudoU_synthase"/>
</dbReference>
<dbReference type="PANTHER" id="PTHR21600">
    <property type="entry name" value="MITOCHONDRIAL RNA PSEUDOURIDINE SYNTHASE"/>
    <property type="match status" value="1"/>
</dbReference>
<evidence type="ECO:0000256" key="2">
    <source>
        <dbReference type="ARBA" id="ARBA00023235"/>
    </source>
</evidence>
<evidence type="ECO:0000259" key="4">
    <source>
        <dbReference type="SMART" id="SM00363"/>
    </source>
</evidence>
<evidence type="ECO:0000256" key="3">
    <source>
        <dbReference type="PROSITE-ProRule" id="PRU00182"/>
    </source>
</evidence>
<dbReference type="PROSITE" id="PS01129">
    <property type="entry name" value="PSI_RLU"/>
    <property type="match status" value="1"/>
</dbReference>
<keyword evidence="3" id="KW-0694">RNA-binding</keyword>
<feature type="domain" description="RNA-binding S4" evidence="4">
    <location>
        <begin position="48"/>
        <end position="111"/>
    </location>
</feature>
<keyword evidence="6" id="KW-1185">Reference proteome</keyword>
<dbReference type="Proteomes" id="UP000282926">
    <property type="component" value="Unassembled WGS sequence"/>
</dbReference>
<comment type="caution">
    <text evidence="5">The sequence shown here is derived from an EMBL/GenBank/DDBJ whole genome shotgun (WGS) entry which is preliminary data.</text>
</comment>
<accession>A0ABY0CWF8</accession>
<comment type="similarity">
    <text evidence="1">Belongs to the pseudouridine synthase RluA family.</text>
</comment>
<dbReference type="InterPro" id="IPR006224">
    <property type="entry name" value="PsdUridine_synth_RluA-like_CS"/>
</dbReference>
<evidence type="ECO:0000256" key="1">
    <source>
        <dbReference type="ARBA" id="ARBA00010876"/>
    </source>
</evidence>
<dbReference type="SMART" id="SM00363">
    <property type="entry name" value="S4"/>
    <property type="match status" value="1"/>
</dbReference>
<dbReference type="Gene3D" id="3.30.2350.10">
    <property type="entry name" value="Pseudouridine synthase"/>
    <property type="match status" value="1"/>
</dbReference>
<gene>
    <name evidence="5" type="ORF">EA187_00425</name>
</gene>
<proteinExistence type="inferred from homology"/>
<organism evidence="5 6">
    <name type="scientific">Lujinxingia sediminis</name>
    <dbReference type="NCBI Taxonomy" id="2480984"/>
    <lineage>
        <taxon>Bacteria</taxon>
        <taxon>Deltaproteobacteria</taxon>
        <taxon>Bradymonadales</taxon>
        <taxon>Lujinxingiaceae</taxon>
        <taxon>Lujinxingia</taxon>
    </lineage>
</organism>
<dbReference type="CDD" id="cd02869">
    <property type="entry name" value="PseudoU_synth_RluA_like"/>
    <property type="match status" value="1"/>
</dbReference>
<dbReference type="InterPro" id="IPR002942">
    <property type="entry name" value="S4_RNA-bd"/>
</dbReference>
<dbReference type="InterPro" id="IPR020103">
    <property type="entry name" value="PsdUridine_synth_cat_dom_sf"/>
</dbReference>
<dbReference type="EMBL" id="SADD01000001">
    <property type="protein sequence ID" value="RVU47935.1"/>
    <property type="molecule type" value="Genomic_DNA"/>
</dbReference>
<evidence type="ECO:0000313" key="5">
    <source>
        <dbReference type="EMBL" id="RVU47935.1"/>
    </source>
</evidence>
<evidence type="ECO:0000313" key="6">
    <source>
        <dbReference type="Proteomes" id="UP000282926"/>
    </source>
</evidence>
<dbReference type="CDD" id="cd00165">
    <property type="entry name" value="S4"/>
    <property type="match status" value="1"/>
</dbReference>
<dbReference type="InterPro" id="IPR006145">
    <property type="entry name" value="PsdUridine_synth_RsuA/RluA"/>
</dbReference>
<protein>
    <submittedName>
        <fullName evidence="5">RluA family pseudouridine synthase</fullName>
    </submittedName>
</protein>
<name>A0ABY0CWF8_9DELT</name>
<dbReference type="Gene3D" id="3.10.290.10">
    <property type="entry name" value="RNA-binding S4 domain"/>
    <property type="match status" value="1"/>
</dbReference>
<dbReference type="PANTHER" id="PTHR21600:SF44">
    <property type="entry name" value="RIBOSOMAL LARGE SUBUNIT PSEUDOURIDINE SYNTHASE D"/>
    <property type="match status" value="1"/>
</dbReference>
<dbReference type="SUPFAM" id="SSF55120">
    <property type="entry name" value="Pseudouridine synthase"/>
    <property type="match status" value="1"/>
</dbReference>
<keyword evidence="2" id="KW-0413">Isomerase</keyword>
<dbReference type="SUPFAM" id="SSF55174">
    <property type="entry name" value="Alpha-L RNA-binding motif"/>
    <property type="match status" value="1"/>
</dbReference>
<dbReference type="PROSITE" id="PS50889">
    <property type="entry name" value="S4"/>
    <property type="match status" value="1"/>
</dbReference>
<sequence>MVIRVETMRMKSTLKKDVHPGEGNDEREAQVPNVRERRFEVDSNFEGWRLDQFLANRIPRISRSFASRIIRDGDLTIVPPRRAKASMRLLLGDMVILREHLEPEEVQDDEAGILYEDEVMLVLNKPAGMLVHESASVRLNTMTHYLQRLGFSEAEPVHRLDRETSGVLVCAREHRWVAPLRGMFATDHPEKIYRVLVEDPRGVWTPGREQTLETPLGPCAGSRLSIKMGEGRLRALTHVRALGQRVVRGYALSDLEVRIETGRQHQIRAHLAMAGTPVAGDKLYSRDDAFFMAISDAPEDAALLAQLPFERQALHAWKIALKNPKTGALLQVEAPVPEMWFEEA</sequence>